<evidence type="ECO:0000256" key="3">
    <source>
        <dbReference type="ARBA" id="ARBA00022771"/>
    </source>
</evidence>
<dbReference type="AlphaFoldDB" id="A0A1B6J9H0"/>
<protein>
    <recommendedName>
        <fullName evidence="7">C2H2-type domain-containing protein</fullName>
    </recommendedName>
</protein>
<dbReference type="PANTHER" id="PTHR24379">
    <property type="entry name" value="KRAB AND ZINC FINGER DOMAIN-CONTAINING"/>
    <property type="match status" value="1"/>
</dbReference>
<evidence type="ECO:0000256" key="6">
    <source>
        <dbReference type="SAM" id="MobiDB-lite"/>
    </source>
</evidence>
<keyword evidence="3 5" id="KW-0863">Zinc-finger</keyword>
<dbReference type="SUPFAM" id="SSF57667">
    <property type="entry name" value="beta-beta-alpha zinc fingers"/>
    <property type="match status" value="2"/>
</dbReference>
<keyword evidence="4" id="KW-0862">Zinc</keyword>
<feature type="domain" description="C2H2-type" evidence="7">
    <location>
        <begin position="64"/>
        <end position="91"/>
    </location>
</feature>
<dbReference type="InterPro" id="IPR036236">
    <property type="entry name" value="Znf_C2H2_sf"/>
</dbReference>
<proteinExistence type="predicted"/>
<evidence type="ECO:0000259" key="7">
    <source>
        <dbReference type="PROSITE" id="PS50157"/>
    </source>
</evidence>
<dbReference type="SMART" id="SM00355">
    <property type="entry name" value="ZnF_C2H2"/>
    <property type="match status" value="3"/>
</dbReference>
<evidence type="ECO:0000256" key="2">
    <source>
        <dbReference type="ARBA" id="ARBA00022737"/>
    </source>
</evidence>
<organism evidence="8">
    <name type="scientific">Homalodisca liturata</name>
    <dbReference type="NCBI Taxonomy" id="320908"/>
    <lineage>
        <taxon>Eukaryota</taxon>
        <taxon>Metazoa</taxon>
        <taxon>Ecdysozoa</taxon>
        <taxon>Arthropoda</taxon>
        <taxon>Hexapoda</taxon>
        <taxon>Insecta</taxon>
        <taxon>Pterygota</taxon>
        <taxon>Neoptera</taxon>
        <taxon>Paraneoptera</taxon>
        <taxon>Hemiptera</taxon>
        <taxon>Auchenorrhyncha</taxon>
        <taxon>Membracoidea</taxon>
        <taxon>Cicadellidae</taxon>
        <taxon>Cicadellinae</taxon>
        <taxon>Proconiini</taxon>
        <taxon>Homalodisca</taxon>
    </lineage>
</organism>
<evidence type="ECO:0000256" key="1">
    <source>
        <dbReference type="ARBA" id="ARBA00022723"/>
    </source>
</evidence>
<dbReference type="GO" id="GO:0008270">
    <property type="term" value="F:zinc ion binding"/>
    <property type="evidence" value="ECO:0007669"/>
    <property type="project" value="UniProtKB-KW"/>
</dbReference>
<dbReference type="PROSITE" id="PS00028">
    <property type="entry name" value="ZINC_FINGER_C2H2_1"/>
    <property type="match status" value="3"/>
</dbReference>
<dbReference type="EMBL" id="GECU01011876">
    <property type="protein sequence ID" value="JAS95830.1"/>
    <property type="molecule type" value="Transcribed_RNA"/>
</dbReference>
<evidence type="ECO:0000256" key="4">
    <source>
        <dbReference type="ARBA" id="ARBA00022833"/>
    </source>
</evidence>
<feature type="domain" description="C2H2-type" evidence="7">
    <location>
        <begin position="91"/>
        <end position="119"/>
    </location>
</feature>
<dbReference type="Pfam" id="PF00096">
    <property type="entry name" value="zf-C2H2"/>
    <property type="match status" value="3"/>
</dbReference>
<dbReference type="Gene3D" id="3.30.160.60">
    <property type="entry name" value="Classic Zinc Finger"/>
    <property type="match status" value="2"/>
</dbReference>
<gene>
    <name evidence="8" type="ORF">g.17291</name>
</gene>
<dbReference type="InterPro" id="IPR013087">
    <property type="entry name" value="Znf_C2H2_type"/>
</dbReference>
<accession>A0A1B6J9H0</accession>
<feature type="non-terminal residue" evidence="8">
    <location>
        <position position="1"/>
    </location>
</feature>
<name>A0A1B6J9H0_9HEMI</name>
<evidence type="ECO:0000313" key="8">
    <source>
        <dbReference type="EMBL" id="JAS95830.1"/>
    </source>
</evidence>
<keyword evidence="1" id="KW-0479">Metal-binding</keyword>
<dbReference type="PROSITE" id="PS50157">
    <property type="entry name" value="ZINC_FINGER_C2H2_2"/>
    <property type="match status" value="3"/>
</dbReference>
<reference evidence="8" key="1">
    <citation type="submission" date="2015-11" db="EMBL/GenBank/DDBJ databases">
        <title>De novo transcriptome assembly of four potential Pierce s Disease insect vectors from Arizona vineyards.</title>
        <authorList>
            <person name="Tassone E.E."/>
        </authorList>
    </citation>
    <scope>NUCLEOTIDE SEQUENCE</scope>
</reference>
<evidence type="ECO:0000256" key="5">
    <source>
        <dbReference type="PROSITE-ProRule" id="PRU00042"/>
    </source>
</evidence>
<dbReference type="PANTHER" id="PTHR24379:SF121">
    <property type="entry name" value="C2H2-TYPE DOMAIN-CONTAINING PROTEIN"/>
    <property type="match status" value="1"/>
</dbReference>
<keyword evidence="2" id="KW-0677">Repeat</keyword>
<sequence length="149" mass="16921">EHNETVPGDWFRCPYCTKSFPTEKSLLAHQHEHSSEQDGTAEALSVRRSSRPSKAPERHVVPHYSCTKCERMYSDQAALENHQKSHLGLSYKCNHCGKKFYSKELLEKHIQNVHLPKANVQPKRRGHQCNICGILDSVGTAQSQTKLSV</sequence>
<feature type="region of interest" description="Disordered" evidence="6">
    <location>
        <begin position="28"/>
        <end position="59"/>
    </location>
</feature>
<feature type="domain" description="C2H2-type" evidence="7">
    <location>
        <begin position="11"/>
        <end position="38"/>
    </location>
</feature>